<dbReference type="InterPro" id="IPR023485">
    <property type="entry name" value="Ptyr_pPase"/>
</dbReference>
<sequence>MLKIKHILYFCAGNTCRSPFAEFFSKWMKNVKFKEELKSVEFDSAGIYHYYKTAQPGTVAYLKSLDIEIGNFKTKRIDAQLLEKQDLILGFEQKHHINKLKRKFKGVKNLDKKTYLLLDFADQTGNLEIEDPFNLEQSEYNLILKRI</sequence>
<evidence type="ECO:0000256" key="1">
    <source>
        <dbReference type="ARBA" id="ARBA00011063"/>
    </source>
</evidence>
<feature type="non-terminal residue" evidence="5">
    <location>
        <position position="147"/>
    </location>
</feature>
<comment type="similarity">
    <text evidence="1">Belongs to the low molecular weight phosphotyrosine protein phosphatase family.</text>
</comment>
<keyword evidence="2" id="KW-0378">Hydrolase</keyword>
<dbReference type="SMART" id="SM00226">
    <property type="entry name" value="LMWPc"/>
    <property type="match status" value="1"/>
</dbReference>
<dbReference type="AlphaFoldDB" id="A0A0F9K9K6"/>
<reference evidence="5" key="1">
    <citation type="journal article" date="2015" name="Nature">
        <title>Complex archaea that bridge the gap between prokaryotes and eukaryotes.</title>
        <authorList>
            <person name="Spang A."/>
            <person name="Saw J.H."/>
            <person name="Jorgensen S.L."/>
            <person name="Zaremba-Niedzwiedzka K."/>
            <person name="Martijn J."/>
            <person name="Lind A.E."/>
            <person name="van Eijk R."/>
            <person name="Schleper C."/>
            <person name="Guy L."/>
            <person name="Ettema T.J."/>
        </authorList>
    </citation>
    <scope>NUCLEOTIDE SEQUENCE</scope>
</reference>
<dbReference type="SUPFAM" id="SSF52788">
    <property type="entry name" value="Phosphotyrosine protein phosphatases I"/>
    <property type="match status" value="1"/>
</dbReference>
<keyword evidence="3" id="KW-0904">Protein phosphatase</keyword>
<proteinExistence type="inferred from homology"/>
<protein>
    <recommendedName>
        <fullName evidence="4">Phosphotyrosine protein phosphatase I domain-containing protein</fullName>
    </recommendedName>
</protein>
<dbReference type="InterPro" id="IPR017867">
    <property type="entry name" value="Tyr_phospatase_low_mol_wt"/>
</dbReference>
<organism evidence="5">
    <name type="scientific">marine sediment metagenome</name>
    <dbReference type="NCBI Taxonomy" id="412755"/>
    <lineage>
        <taxon>unclassified sequences</taxon>
        <taxon>metagenomes</taxon>
        <taxon>ecological metagenomes</taxon>
    </lineage>
</organism>
<feature type="domain" description="Phosphotyrosine protein phosphatase I" evidence="4">
    <location>
        <begin position="5"/>
        <end position="145"/>
    </location>
</feature>
<evidence type="ECO:0000313" key="5">
    <source>
        <dbReference type="EMBL" id="KKM78874.1"/>
    </source>
</evidence>
<dbReference type="Gene3D" id="3.40.50.2300">
    <property type="match status" value="1"/>
</dbReference>
<gene>
    <name evidence="5" type="ORF">LCGC14_1355550</name>
</gene>
<dbReference type="InterPro" id="IPR036196">
    <property type="entry name" value="Ptyr_pPase_sf"/>
</dbReference>
<evidence type="ECO:0000256" key="3">
    <source>
        <dbReference type="ARBA" id="ARBA00022912"/>
    </source>
</evidence>
<dbReference type="EMBL" id="LAZR01008420">
    <property type="protein sequence ID" value="KKM78874.1"/>
    <property type="molecule type" value="Genomic_DNA"/>
</dbReference>
<dbReference type="InterPro" id="IPR050438">
    <property type="entry name" value="LMW_PTPase"/>
</dbReference>
<comment type="caution">
    <text evidence="5">The sequence shown here is derived from an EMBL/GenBank/DDBJ whole genome shotgun (WGS) entry which is preliminary data.</text>
</comment>
<dbReference type="PRINTS" id="PR00719">
    <property type="entry name" value="LMWPTPASE"/>
</dbReference>
<dbReference type="Pfam" id="PF01451">
    <property type="entry name" value="LMWPc"/>
    <property type="match status" value="1"/>
</dbReference>
<accession>A0A0F9K9K6</accession>
<evidence type="ECO:0000256" key="2">
    <source>
        <dbReference type="ARBA" id="ARBA00022801"/>
    </source>
</evidence>
<dbReference type="GO" id="GO:0004725">
    <property type="term" value="F:protein tyrosine phosphatase activity"/>
    <property type="evidence" value="ECO:0007669"/>
    <property type="project" value="InterPro"/>
</dbReference>
<name>A0A0F9K9K6_9ZZZZ</name>
<dbReference type="PANTHER" id="PTHR11717">
    <property type="entry name" value="LOW MOLECULAR WEIGHT PROTEIN TYROSINE PHOSPHATASE"/>
    <property type="match status" value="1"/>
</dbReference>
<evidence type="ECO:0000259" key="4">
    <source>
        <dbReference type="SMART" id="SM00226"/>
    </source>
</evidence>
<dbReference type="PANTHER" id="PTHR11717:SF31">
    <property type="entry name" value="LOW MOLECULAR WEIGHT PROTEIN-TYROSINE-PHOSPHATASE ETP-RELATED"/>
    <property type="match status" value="1"/>
</dbReference>